<dbReference type="PANTHER" id="PTHR37423">
    <property type="entry name" value="SOLUBLE LYTIC MUREIN TRANSGLYCOSYLASE-RELATED"/>
    <property type="match status" value="1"/>
</dbReference>
<proteinExistence type="inferred from homology"/>
<dbReference type="Proteomes" id="UP001333102">
    <property type="component" value="Chromosome"/>
</dbReference>
<dbReference type="CDD" id="cd16896">
    <property type="entry name" value="LT_Slt70-like"/>
    <property type="match status" value="1"/>
</dbReference>
<protein>
    <submittedName>
        <fullName evidence="3">Lytic transglycosylase domain-containing protein</fullName>
    </submittedName>
</protein>
<dbReference type="RefSeq" id="WP_324669863.1">
    <property type="nucleotide sequence ID" value="NZ_CP141614.1"/>
</dbReference>
<dbReference type="PANTHER" id="PTHR37423:SF2">
    <property type="entry name" value="MEMBRANE-BOUND LYTIC MUREIN TRANSGLYCOSYLASE C"/>
    <property type="match status" value="1"/>
</dbReference>
<evidence type="ECO:0000259" key="2">
    <source>
        <dbReference type="Pfam" id="PF01464"/>
    </source>
</evidence>
<evidence type="ECO:0000313" key="4">
    <source>
        <dbReference type="Proteomes" id="UP001333102"/>
    </source>
</evidence>
<dbReference type="SUPFAM" id="SSF53955">
    <property type="entry name" value="Lysozyme-like"/>
    <property type="match status" value="1"/>
</dbReference>
<dbReference type="EMBL" id="CP141614">
    <property type="protein sequence ID" value="WRP15460.1"/>
    <property type="molecule type" value="Genomic_DNA"/>
</dbReference>
<evidence type="ECO:0000313" key="3">
    <source>
        <dbReference type="EMBL" id="WRP15460.1"/>
    </source>
</evidence>
<dbReference type="InterPro" id="IPR023346">
    <property type="entry name" value="Lysozyme-like_dom_sf"/>
</dbReference>
<feature type="domain" description="Transglycosylase SLT" evidence="2">
    <location>
        <begin position="46"/>
        <end position="158"/>
    </location>
</feature>
<organism evidence="3 4">
    <name type="scientific">Geochorda subterranea</name>
    <dbReference type="NCBI Taxonomy" id="3109564"/>
    <lineage>
        <taxon>Bacteria</taxon>
        <taxon>Bacillati</taxon>
        <taxon>Bacillota</taxon>
        <taxon>Limnochordia</taxon>
        <taxon>Limnochordales</taxon>
        <taxon>Geochordaceae</taxon>
        <taxon>Geochorda</taxon>
    </lineage>
</organism>
<gene>
    <name evidence="3" type="ORF">VLY81_04665</name>
</gene>
<dbReference type="Gene3D" id="1.10.530.10">
    <property type="match status" value="1"/>
</dbReference>
<dbReference type="InterPro" id="IPR008258">
    <property type="entry name" value="Transglycosylase_SLT_dom_1"/>
</dbReference>
<sequence length="191" mass="22130">MRSPHRLTPGAAAALLAILALTVWTATNVRTVLRWWYPVYYRESIVRWSAAHGLDPWLVAAVVRVESNFRPLATSPRGARGLMQLLPETARWVSGRMGEERFFEDLLYDPETNVRLGTWYLADLLREFDGRLPVALAAYNAGRGTVQRWLEQSTWDGSEKRLEGVPYGETRRFVARVLRSWRMYRWLYAES</sequence>
<dbReference type="InterPro" id="IPR000189">
    <property type="entry name" value="Transglyc_AS"/>
</dbReference>
<dbReference type="Pfam" id="PF01464">
    <property type="entry name" value="SLT"/>
    <property type="match status" value="1"/>
</dbReference>
<accession>A0ABZ1BRM5</accession>
<dbReference type="PROSITE" id="PS00922">
    <property type="entry name" value="TRANSGLYCOSYLASE"/>
    <property type="match status" value="1"/>
</dbReference>
<keyword evidence="4" id="KW-1185">Reference proteome</keyword>
<reference evidence="4" key="1">
    <citation type="submission" date="2023-12" db="EMBL/GenBank/DDBJ databases">
        <title>Novel isolates from deep terrestrial aquifers shed light on the physiology and ecology of the class Limnochordia.</title>
        <authorList>
            <person name="Karnachuk O.V."/>
            <person name="Lukina A.P."/>
            <person name="Avakyan M.R."/>
            <person name="Kadnikov V."/>
            <person name="Begmatov S."/>
            <person name="Beletsky A.V."/>
            <person name="Mardanov A.V."/>
            <person name="Ravin N.V."/>
        </authorList>
    </citation>
    <scope>NUCLEOTIDE SEQUENCE [LARGE SCALE GENOMIC DNA]</scope>
    <source>
        <strain evidence="4">LN</strain>
    </source>
</reference>
<name>A0ABZ1BRM5_9FIRM</name>
<comment type="similarity">
    <text evidence="1">Belongs to the transglycosylase Slt family.</text>
</comment>
<evidence type="ECO:0000256" key="1">
    <source>
        <dbReference type="ARBA" id="ARBA00007734"/>
    </source>
</evidence>